<dbReference type="EMBL" id="DF196820">
    <property type="protein sequence ID" value="GAD31363.1"/>
    <property type="molecule type" value="Genomic_DNA"/>
</dbReference>
<dbReference type="Gene3D" id="2.40.10.10">
    <property type="entry name" value="Trypsin-like serine proteases"/>
    <property type="match status" value="2"/>
</dbReference>
<dbReference type="SUPFAM" id="SSF50494">
    <property type="entry name" value="Trypsin-like serine proteases"/>
    <property type="match status" value="1"/>
</dbReference>
<organism evidence="4 5">
    <name type="scientific">Photobacterium leiognathi lrivu.4.1</name>
    <dbReference type="NCBI Taxonomy" id="1248232"/>
    <lineage>
        <taxon>Bacteria</taxon>
        <taxon>Pseudomonadati</taxon>
        <taxon>Pseudomonadota</taxon>
        <taxon>Gammaproteobacteria</taxon>
        <taxon>Vibrionales</taxon>
        <taxon>Vibrionaceae</taxon>
        <taxon>Photobacterium</taxon>
    </lineage>
</organism>
<dbReference type="InterPro" id="IPR009003">
    <property type="entry name" value="Peptidase_S1_PA"/>
</dbReference>
<name>V5F602_PHOLE</name>
<dbReference type="eggNOG" id="COG3591">
    <property type="taxonomic scope" value="Bacteria"/>
</dbReference>
<sequence length="343" mass="36468">MKTVALLLAIASLSSTVYAVEGGQDVNWQDYPYLVEVHGCTGTVLGGNKVLLAGHCFWGTTPQQTLSLANGEAINGLSMKTLYDTDLPENEIIDVAIWTIEKNIPTSNIAFVADLNAPETKVELGDEISFIGFGRDNHIPKLGRAINTVTWMINDLSESARFDYSGTAHSVPGDSGAPILNIYNNIIGVNTSGGSTTSSGGERLRKAKDWLLQNINAWHSPTELMFTGDNTLDIQSLHVNPTNLAERQNNGTLTTGDVSVTGGTCLTDTIEPFGTCTLEMTAGQYEGKVILDDGNEITINRGKKPTPPIPPTPPTPKDGGSGGGSIGWLGLLGLLGCALRRKN</sequence>
<proteinExistence type="predicted"/>
<dbReference type="GO" id="GO:0004252">
    <property type="term" value="F:serine-type endopeptidase activity"/>
    <property type="evidence" value="ECO:0007669"/>
    <property type="project" value="InterPro"/>
</dbReference>
<feature type="region of interest" description="Disordered" evidence="1">
    <location>
        <begin position="298"/>
        <end position="323"/>
    </location>
</feature>
<dbReference type="AlphaFoldDB" id="V5F602"/>
<dbReference type="RefSeq" id="WP_023934194.1">
    <property type="nucleotide sequence ID" value="NZ_DF196820.1"/>
</dbReference>
<dbReference type="Pfam" id="PF00089">
    <property type="entry name" value="Trypsin"/>
    <property type="match status" value="1"/>
</dbReference>
<evidence type="ECO:0000313" key="5">
    <source>
        <dbReference type="Proteomes" id="UP000030675"/>
    </source>
</evidence>
<accession>V5F602</accession>
<dbReference type="Proteomes" id="UP000030675">
    <property type="component" value="Unassembled WGS sequence"/>
</dbReference>
<feature type="compositionally biased region" description="Pro residues" evidence="1">
    <location>
        <begin position="305"/>
        <end position="316"/>
    </location>
</feature>
<feature type="signal peptide" evidence="2">
    <location>
        <begin position="1"/>
        <end position="19"/>
    </location>
</feature>
<dbReference type="InterPro" id="IPR043504">
    <property type="entry name" value="Peptidase_S1_PA_chymotrypsin"/>
</dbReference>
<dbReference type="GO" id="GO:0006508">
    <property type="term" value="P:proteolysis"/>
    <property type="evidence" value="ECO:0007669"/>
    <property type="project" value="InterPro"/>
</dbReference>
<dbReference type="HOGENOM" id="CLU_067548_0_0_6"/>
<reference evidence="5" key="1">
    <citation type="submission" date="2012-12" db="EMBL/GenBank/DDBJ databases">
        <title>Genome Sequence of Photobacterium leiognathi lrivu.4.1.</title>
        <authorList>
            <person name="Urbanczyk H."/>
            <person name="Ogura Y."/>
            <person name="Hayashi T."/>
            <person name="Dunlap P.V."/>
        </authorList>
    </citation>
    <scope>NUCLEOTIDE SEQUENCE [LARGE SCALE GENOMIC DNA]</scope>
    <source>
        <strain evidence="5">lrivu.4.1</strain>
    </source>
</reference>
<feature type="domain" description="Peptidase S1" evidence="3">
    <location>
        <begin position="20"/>
        <end position="216"/>
    </location>
</feature>
<dbReference type="InterPro" id="IPR020008">
    <property type="entry name" value="GlyGly_CTERM"/>
</dbReference>
<keyword evidence="2" id="KW-0732">Signal</keyword>
<dbReference type="InterPro" id="IPR001254">
    <property type="entry name" value="Trypsin_dom"/>
</dbReference>
<dbReference type="SMART" id="SM00020">
    <property type="entry name" value="Tryp_SPc"/>
    <property type="match status" value="1"/>
</dbReference>
<evidence type="ECO:0000256" key="1">
    <source>
        <dbReference type="SAM" id="MobiDB-lite"/>
    </source>
</evidence>
<evidence type="ECO:0000313" key="4">
    <source>
        <dbReference type="EMBL" id="GAD31363.1"/>
    </source>
</evidence>
<evidence type="ECO:0000259" key="3">
    <source>
        <dbReference type="PROSITE" id="PS50240"/>
    </source>
</evidence>
<protein>
    <recommendedName>
        <fullName evidence="3">Peptidase S1 domain-containing protein</fullName>
    </recommendedName>
</protein>
<dbReference type="PROSITE" id="PS50240">
    <property type="entry name" value="TRYPSIN_DOM"/>
    <property type="match status" value="1"/>
</dbReference>
<feature type="chain" id="PRO_5004732954" description="Peptidase S1 domain-containing protein" evidence="2">
    <location>
        <begin position="20"/>
        <end position="343"/>
    </location>
</feature>
<evidence type="ECO:0000256" key="2">
    <source>
        <dbReference type="SAM" id="SignalP"/>
    </source>
</evidence>
<dbReference type="NCBIfam" id="TIGR03501">
    <property type="entry name" value="GlyGly_CTERM"/>
    <property type="match status" value="1"/>
</dbReference>
<gene>
    <name evidence="4" type="ORF">PLEI_3021</name>
</gene>